<dbReference type="Gene3D" id="1.10.3810.10">
    <property type="entry name" value="Biosynthetic peptidoglycan transglycosylase-like"/>
    <property type="match status" value="1"/>
</dbReference>
<dbReference type="InterPro" id="IPR036950">
    <property type="entry name" value="PBP_transglycosylase"/>
</dbReference>
<keyword evidence="17" id="KW-1133">Transmembrane helix</keyword>
<feature type="transmembrane region" description="Helical" evidence="17">
    <location>
        <begin position="28"/>
        <end position="47"/>
    </location>
</feature>
<gene>
    <name evidence="20" type="ORF">A2153_02570</name>
</gene>
<evidence type="ECO:0000259" key="18">
    <source>
        <dbReference type="Pfam" id="PF00905"/>
    </source>
</evidence>
<dbReference type="InterPro" id="IPR050396">
    <property type="entry name" value="Glycosyltr_51/Transpeptidase"/>
</dbReference>
<comment type="catalytic activity">
    <reaction evidence="15">
        <text>Preferential cleavage: (Ac)2-L-Lys-D-Ala-|-D-Ala. Also transpeptidation of peptidyl-alanyl moieties that are N-acyl substituents of D-alanine.</text>
        <dbReference type="EC" id="3.4.16.4"/>
    </reaction>
</comment>
<dbReference type="SUPFAM" id="SSF53955">
    <property type="entry name" value="Lysozyme-like"/>
    <property type="match status" value="1"/>
</dbReference>
<dbReference type="Pfam" id="PF00912">
    <property type="entry name" value="Transgly"/>
    <property type="match status" value="1"/>
</dbReference>
<comment type="caution">
    <text evidence="20">The sequence shown here is derived from an EMBL/GenBank/DDBJ whole genome shotgun (WGS) entry which is preliminary data.</text>
</comment>
<dbReference type="InterPro" id="IPR001460">
    <property type="entry name" value="PCN-bd_Tpept"/>
</dbReference>
<keyword evidence="9" id="KW-0378">Hydrolase</keyword>
<dbReference type="SUPFAM" id="SSF56601">
    <property type="entry name" value="beta-lactamase/transpeptidase-like"/>
    <property type="match status" value="1"/>
</dbReference>
<evidence type="ECO:0000256" key="16">
    <source>
        <dbReference type="ARBA" id="ARBA00049902"/>
    </source>
</evidence>
<keyword evidence="8" id="KW-0808">Transferase</keyword>
<keyword evidence="7" id="KW-0328">Glycosyltransferase</keyword>
<dbReference type="GO" id="GO:0030288">
    <property type="term" value="C:outer membrane-bounded periplasmic space"/>
    <property type="evidence" value="ECO:0007669"/>
    <property type="project" value="TreeGrafter"/>
</dbReference>
<dbReference type="FunFam" id="1.10.3810.10:FF:000001">
    <property type="entry name" value="Penicillin-binding protein 1A"/>
    <property type="match status" value="1"/>
</dbReference>
<comment type="catalytic activity">
    <reaction evidence="16">
        <text>[GlcNAc-(1-&gt;4)-Mur2Ac(oyl-L-Ala-gamma-D-Glu-L-Lys-D-Ala-D-Ala)](n)-di-trans,octa-cis-undecaprenyl diphosphate + beta-D-GlcNAc-(1-&gt;4)-Mur2Ac(oyl-L-Ala-gamma-D-Glu-L-Lys-D-Ala-D-Ala)-di-trans,octa-cis-undecaprenyl diphosphate = [GlcNAc-(1-&gt;4)-Mur2Ac(oyl-L-Ala-gamma-D-Glu-L-Lys-D-Ala-D-Ala)](n+1)-di-trans,octa-cis-undecaprenyl diphosphate + di-trans,octa-cis-undecaprenyl diphosphate + H(+)</text>
        <dbReference type="Rhea" id="RHEA:23708"/>
        <dbReference type="Rhea" id="RHEA-COMP:9602"/>
        <dbReference type="Rhea" id="RHEA-COMP:9603"/>
        <dbReference type="ChEBI" id="CHEBI:15378"/>
        <dbReference type="ChEBI" id="CHEBI:58405"/>
        <dbReference type="ChEBI" id="CHEBI:60033"/>
        <dbReference type="ChEBI" id="CHEBI:78435"/>
        <dbReference type="EC" id="2.4.99.28"/>
    </reaction>
</comment>
<keyword evidence="11" id="KW-0573">Peptidoglycan synthesis</keyword>
<dbReference type="AlphaFoldDB" id="A0A1F5YLW4"/>
<dbReference type="EMBL" id="MFJB01000004">
    <property type="protein sequence ID" value="OGG00957.1"/>
    <property type="molecule type" value="Genomic_DNA"/>
</dbReference>
<keyword evidence="6" id="KW-0645">Protease</keyword>
<evidence type="ECO:0000256" key="12">
    <source>
        <dbReference type="ARBA" id="ARBA00023136"/>
    </source>
</evidence>
<dbReference type="GO" id="GO:0009252">
    <property type="term" value="P:peptidoglycan biosynthetic process"/>
    <property type="evidence" value="ECO:0007669"/>
    <property type="project" value="UniProtKB-KW"/>
</dbReference>
<dbReference type="GO" id="GO:0008360">
    <property type="term" value="P:regulation of cell shape"/>
    <property type="evidence" value="ECO:0007669"/>
    <property type="project" value="UniProtKB-KW"/>
</dbReference>
<evidence type="ECO:0000313" key="21">
    <source>
        <dbReference type="Proteomes" id="UP000177396"/>
    </source>
</evidence>
<dbReference type="GO" id="GO:0008955">
    <property type="term" value="F:peptidoglycan glycosyltransferase activity"/>
    <property type="evidence" value="ECO:0007669"/>
    <property type="project" value="UniProtKB-EC"/>
</dbReference>
<dbReference type="GO" id="GO:0005886">
    <property type="term" value="C:plasma membrane"/>
    <property type="evidence" value="ECO:0007669"/>
    <property type="project" value="UniProtKB-SubCell"/>
</dbReference>
<keyword evidence="12 17" id="KW-0472">Membrane</keyword>
<protein>
    <submittedName>
        <fullName evidence="20">Uncharacterized protein</fullName>
    </submittedName>
</protein>
<keyword evidence="4" id="KW-1003">Cell membrane</keyword>
<feature type="domain" description="Penicillin-binding protein transpeptidase" evidence="18">
    <location>
        <begin position="336"/>
        <end position="637"/>
    </location>
</feature>
<dbReference type="InterPro" id="IPR001264">
    <property type="entry name" value="Glyco_trans_51"/>
</dbReference>
<evidence type="ECO:0000256" key="17">
    <source>
        <dbReference type="SAM" id="Phobius"/>
    </source>
</evidence>
<proteinExistence type="inferred from homology"/>
<comment type="subcellular location">
    <subcellularLocation>
        <location evidence="1">Cell membrane</location>
    </subcellularLocation>
</comment>
<dbReference type="PANTHER" id="PTHR32282:SF11">
    <property type="entry name" value="PENICILLIN-BINDING PROTEIN 1B"/>
    <property type="match status" value="1"/>
</dbReference>
<feature type="domain" description="Glycosyl transferase family 51" evidence="19">
    <location>
        <begin position="73"/>
        <end position="248"/>
    </location>
</feature>
<dbReference type="PANTHER" id="PTHR32282">
    <property type="entry name" value="BINDING PROTEIN TRANSPEPTIDASE, PUTATIVE-RELATED"/>
    <property type="match status" value="1"/>
</dbReference>
<evidence type="ECO:0000256" key="13">
    <source>
        <dbReference type="ARBA" id="ARBA00023268"/>
    </source>
</evidence>
<evidence type="ECO:0000256" key="15">
    <source>
        <dbReference type="ARBA" id="ARBA00034000"/>
    </source>
</evidence>
<dbReference type="GO" id="GO:0071555">
    <property type="term" value="P:cell wall organization"/>
    <property type="evidence" value="ECO:0007669"/>
    <property type="project" value="UniProtKB-KW"/>
</dbReference>
<keyword evidence="5" id="KW-0121">Carboxypeptidase</keyword>
<comment type="similarity">
    <text evidence="3">In the N-terminal section; belongs to the glycosyltransferase 51 family.</text>
</comment>
<evidence type="ECO:0000259" key="19">
    <source>
        <dbReference type="Pfam" id="PF00912"/>
    </source>
</evidence>
<evidence type="ECO:0000256" key="11">
    <source>
        <dbReference type="ARBA" id="ARBA00022984"/>
    </source>
</evidence>
<organism evidence="20 21">
    <name type="scientific">Candidatus Gottesmanbacteria bacterium RBG_16_38_7b</name>
    <dbReference type="NCBI Taxonomy" id="1798372"/>
    <lineage>
        <taxon>Bacteria</taxon>
        <taxon>Candidatus Gottesmaniibacteriota</taxon>
    </lineage>
</organism>
<keyword evidence="17" id="KW-0812">Transmembrane</keyword>
<accession>A0A1F5YLW4</accession>
<evidence type="ECO:0000256" key="10">
    <source>
        <dbReference type="ARBA" id="ARBA00022960"/>
    </source>
</evidence>
<reference evidence="20 21" key="1">
    <citation type="journal article" date="2016" name="Nat. Commun.">
        <title>Thousands of microbial genomes shed light on interconnected biogeochemical processes in an aquifer system.</title>
        <authorList>
            <person name="Anantharaman K."/>
            <person name="Brown C.T."/>
            <person name="Hug L.A."/>
            <person name="Sharon I."/>
            <person name="Castelle C.J."/>
            <person name="Probst A.J."/>
            <person name="Thomas B.C."/>
            <person name="Singh A."/>
            <person name="Wilkins M.J."/>
            <person name="Karaoz U."/>
            <person name="Brodie E.L."/>
            <person name="Williams K.H."/>
            <person name="Hubbard S.S."/>
            <person name="Banfield J.F."/>
        </authorList>
    </citation>
    <scope>NUCLEOTIDE SEQUENCE [LARGE SCALE GENOMIC DNA]</scope>
</reference>
<dbReference type="GO" id="GO:0006508">
    <property type="term" value="P:proteolysis"/>
    <property type="evidence" value="ECO:0007669"/>
    <property type="project" value="UniProtKB-KW"/>
</dbReference>
<dbReference type="Pfam" id="PF00905">
    <property type="entry name" value="Transpeptidase"/>
    <property type="match status" value="1"/>
</dbReference>
<evidence type="ECO:0000256" key="14">
    <source>
        <dbReference type="ARBA" id="ARBA00023316"/>
    </source>
</evidence>
<evidence type="ECO:0000256" key="4">
    <source>
        <dbReference type="ARBA" id="ARBA00022475"/>
    </source>
</evidence>
<evidence type="ECO:0000256" key="3">
    <source>
        <dbReference type="ARBA" id="ARBA00007739"/>
    </source>
</evidence>
<keyword evidence="13" id="KW-0511">Multifunctional enzyme</keyword>
<evidence type="ECO:0000256" key="1">
    <source>
        <dbReference type="ARBA" id="ARBA00004236"/>
    </source>
</evidence>
<dbReference type="InterPro" id="IPR023346">
    <property type="entry name" value="Lysozyme-like_dom_sf"/>
</dbReference>
<sequence>MHSNYEQSKKPETNPQKKRANLTGRKKFFLALLIPLLSIIYFYIIILKDLPLPSRLKTIEVPQTTKIMDRQGVLLYEIYAEQNRTLVKLAELPAYVGEAIVAIEDKDFYKHKGINPIGGIMRAVKETILKKKLQGGSTITQQLVKNALLTSERTVSRKIKEMILATWSEIIYSKDQILEMYLNQVPYGGTAWGIEAAAETYFGKSARDLTLAEATYLAGLPAAPTTYSPYGSHPENARNRQIAVLLRMVEDGYLTIAEKEKAIKEELKIKPAKIDIKAPHFVMYVREKLVEKYGEKMVAQGGLKVTTTLDLTLQELAQQAVASEVADLKNLKVTNGAAVVTRPPTGEILAMVGSKDYFATESGNFNVTTSHRQPGSAIKPLNYAVGLETKKVTPATLFLDTPTCFHVAGQRPYCPVNYDGKFHGPQQLRFALGNSFNIPAVKMMAINGVETVIASASAYGISTFKDPSKYGLSLTLGGGEVTMLDMARAFGVFGNSGIKKDLTSILKIENSRGKILEEFDDPNFKVDIKKEINYPSSLLIPGERVMSSETAFLISHILLDNNARSQMFGPTSLLYIPNKGVSVKTGTTDDKRDNWTIGYTPNFLAAVWVGNNDNSPMHPYLTSGVTGAAPIWNKIMKELLKNQPDLWPKQPSGIVGAHICSMSGKTPPNSDEGAPDRGCATRYEYFIAGTVPREPEVLKKTVVIDKTINKLANSQQTENIEQQEKQVVSDAFGDYCLDCTHEGGEPVTNVRP</sequence>
<comment type="similarity">
    <text evidence="2">In the C-terminal section; belongs to the transpeptidase family.</text>
</comment>
<keyword evidence="10" id="KW-0133">Cell shape</keyword>
<evidence type="ECO:0000256" key="2">
    <source>
        <dbReference type="ARBA" id="ARBA00007090"/>
    </source>
</evidence>
<evidence type="ECO:0000256" key="5">
    <source>
        <dbReference type="ARBA" id="ARBA00022645"/>
    </source>
</evidence>
<dbReference type="GO" id="GO:0009002">
    <property type="term" value="F:serine-type D-Ala-D-Ala carboxypeptidase activity"/>
    <property type="evidence" value="ECO:0007669"/>
    <property type="project" value="UniProtKB-EC"/>
</dbReference>
<dbReference type="InterPro" id="IPR012338">
    <property type="entry name" value="Beta-lactam/transpept-like"/>
</dbReference>
<evidence type="ECO:0000256" key="9">
    <source>
        <dbReference type="ARBA" id="ARBA00022801"/>
    </source>
</evidence>
<keyword evidence="14" id="KW-0961">Cell wall biogenesis/degradation</keyword>
<evidence type="ECO:0000256" key="8">
    <source>
        <dbReference type="ARBA" id="ARBA00022679"/>
    </source>
</evidence>
<dbReference type="GO" id="GO:0008658">
    <property type="term" value="F:penicillin binding"/>
    <property type="evidence" value="ECO:0007669"/>
    <property type="project" value="InterPro"/>
</dbReference>
<evidence type="ECO:0000313" key="20">
    <source>
        <dbReference type="EMBL" id="OGG00957.1"/>
    </source>
</evidence>
<dbReference type="Proteomes" id="UP000177396">
    <property type="component" value="Unassembled WGS sequence"/>
</dbReference>
<name>A0A1F5YLW4_9BACT</name>
<dbReference type="Gene3D" id="3.40.710.10">
    <property type="entry name" value="DD-peptidase/beta-lactamase superfamily"/>
    <property type="match status" value="1"/>
</dbReference>
<evidence type="ECO:0000256" key="6">
    <source>
        <dbReference type="ARBA" id="ARBA00022670"/>
    </source>
</evidence>
<evidence type="ECO:0000256" key="7">
    <source>
        <dbReference type="ARBA" id="ARBA00022676"/>
    </source>
</evidence>